<evidence type="ECO:0000256" key="1">
    <source>
        <dbReference type="SAM" id="MobiDB-lite"/>
    </source>
</evidence>
<dbReference type="OrthoDB" id="1304274at2759"/>
<feature type="compositionally biased region" description="Basic and acidic residues" evidence="1">
    <location>
        <begin position="296"/>
        <end position="306"/>
    </location>
</feature>
<feature type="compositionally biased region" description="Basic and acidic residues" evidence="1">
    <location>
        <begin position="200"/>
        <end position="214"/>
    </location>
</feature>
<evidence type="ECO:0000313" key="2">
    <source>
        <dbReference type="EMBL" id="ESQ32184.1"/>
    </source>
</evidence>
<sequence length="360" mass="40206">MEKKVTDEMMEKETGIFDVVKDSSASDSIQIERVDQTLIDENKLSAESKKESPVEVVEEVADVEKSEESAEKEKDESSEKEPTEMVLIVEEVNVESFDEEKAEKKETMEDVDEEVKEEKYAETAEKKDVKIVNVSESTDKAGGKHEDEIKDVEPVSSAETTDVKFLEVESKPEASQAKESASEVEVKAEENSETEEEAEAELHVKVEEKSVETKCPEEVVLISQDLVYEPKKESEEVSYSSLTDFIEKMGIEAKHVVEEPSKDVTNKLVEEDEGIKEDTLRQTDIESNEKAIAAKSQEEMTAEKAAEGLQTEPDVKESGEGKQESEVTEKEFSVKPKHSSNIISKVKQSLVKAKKAVTGK</sequence>
<dbReference type="Gramene" id="ESQ32184">
    <property type="protein sequence ID" value="ESQ32184"/>
    <property type="gene ID" value="EUTSA_v10004472mg"/>
</dbReference>
<keyword evidence="3" id="KW-1185">Reference proteome</keyword>
<feature type="compositionally biased region" description="Basic and acidic residues" evidence="1">
    <location>
        <begin position="137"/>
        <end position="153"/>
    </location>
</feature>
<feature type="compositionally biased region" description="Basic and acidic residues" evidence="1">
    <location>
        <begin position="276"/>
        <end position="289"/>
    </location>
</feature>
<feature type="compositionally biased region" description="Basic and acidic residues" evidence="1">
    <location>
        <begin position="116"/>
        <end position="130"/>
    </location>
</feature>
<feature type="region of interest" description="Disordered" evidence="1">
    <location>
        <begin position="272"/>
        <end position="339"/>
    </location>
</feature>
<dbReference type="AlphaFoldDB" id="V4KLS8"/>
<evidence type="ECO:0000313" key="3">
    <source>
        <dbReference type="Proteomes" id="UP000030689"/>
    </source>
</evidence>
<feature type="compositionally biased region" description="Basic and acidic residues" evidence="1">
    <location>
        <begin position="41"/>
        <end position="53"/>
    </location>
</feature>
<organism evidence="2 3">
    <name type="scientific">Eutrema salsugineum</name>
    <name type="common">Saltwater cress</name>
    <name type="synonym">Sisymbrium salsugineum</name>
    <dbReference type="NCBI Taxonomy" id="72664"/>
    <lineage>
        <taxon>Eukaryota</taxon>
        <taxon>Viridiplantae</taxon>
        <taxon>Streptophyta</taxon>
        <taxon>Embryophyta</taxon>
        <taxon>Tracheophyta</taxon>
        <taxon>Spermatophyta</taxon>
        <taxon>Magnoliopsida</taxon>
        <taxon>eudicotyledons</taxon>
        <taxon>Gunneridae</taxon>
        <taxon>Pentapetalae</taxon>
        <taxon>rosids</taxon>
        <taxon>malvids</taxon>
        <taxon>Brassicales</taxon>
        <taxon>Brassicaceae</taxon>
        <taxon>Eutremeae</taxon>
        <taxon>Eutrema</taxon>
    </lineage>
</organism>
<dbReference type="OMA" id="GKHEDEI"/>
<dbReference type="STRING" id="72664.V4KLS8"/>
<accession>V4KLS8</accession>
<proteinExistence type="predicted"/>
<name>V4KLS8_EUTSA</name>
<dbReference type="KEGG" id="eus:EUTSA_v10004472mg"/>
<dbReference type="EMBL" id="KI517748">
    <property type="protein sequence ID" value="ESQ32184.1"/>
    <property type="molecule type" value="Genomic_DNA"/>
</dbReference>
<feature type="compositionally biased region" description="Basic and acidic residues" evidence="1">
    <location>
        <begin position="313"/>
        <end position="334"/>
    </location>
</feature>
<dbReference type="PANTHER" id="PTHR37729">
    <property type="entry name" value="NEUROFILAMENT PROTEIN-LIKE PROTEIN"/>
    <property type="match status" value="1"/>
</dbReference>
<dbReference type="Proteomes" id="UP000030689">
    <property type="component" value="Unassembled WGS sequence"/>
</dbReference>
<feature type="compositionally biased region" description="Basic and acidic residues" evidence="1">
    <location>
        <begin position="99"/>
        <end position="108"/>
    </location>
</feature>
<feature type="compositionally biased region" description="Basic and acidic residues" evidence="1">
    <location>
        <begin position="62"/>
        <end position="83"/>
    </location>
</feature>
<gene>
    <name evidence="2" type="ORF">EUTSA_v10004472mg</name>
</gene>
<feature type="compositionally biased region" description="Basic and acidic residues" evidence="1">
    <location>
        <begin position="180"/>
        <end position="190"/>
    </location>
</feature>
<dbReference type="PANTHER" id="PTHR37729:SF1">
    <property type="entry name" value="NEUROFILAMENT PROTEIN-LIKE PROTEIN"/>
    <property type="match status" value="1"/>
</dbReference>
<reference evidence="2 3" key="1">
    <citation type="journal article" date="2013" name="Front. Plant Sci.">
        <title>The Reference Genome of the Halophytic Plant Eutrema salsugineum.</title>
        <authorList>
            <person name="Yang R."/>
            <person name="Jarvis D.E."/>
            <person name="Chen H."/>
            <person name="Beilstein M.A."/>
            <person name="Grimwood J."/>
            <person name="Jenkins J."/>
            <person name="Shu S."/>
            <person name="Prochnik S."/>
            <person name="Xin M."/>
            <person name="Ma C."/>
            <person name="Schmutz J."/>
            <person name="Wing R.A."/>
            <person name="Mitchell-Olds T."/>
            <person name="Schumaker K.S."/>
            <person name="Wang X."/>
        </authorList>
    </citation>
    <scope>NUCLEOTIDE SEQUENCE [LARGE SCALE GENOMIC DNA]</scope>
</reference>
<feature type="region of interest" description="Disordered" evidence="1">
    <location>
        <begin position="41"/>
        <end position="214"/>
    </location>
</feature>
<protein>
    <submittedName>
        <fullName evidence="2">Uncharacterized protein</fullName>
    </submittedName>
</protein>
<feature type="compositionally biased region" description="Basic and acidic residues" evidence="1">
    <location>
        <begin position="161"/>
        <end position="172"/>
    </location>
</feature>
<dbReference type="eggNOG" id="KOG1181">
    <property type="taxonomic scope" value="Eukaryota"/>
</dbReference>